<dbReference type="Proteomes" id="UP000030324">
    <property type="component" value="Segment"/>
</dbReference>
<name>A0A0A0YQY4_9CAUD</name>
<evidence type="ECO:0000313" key="3">
    <source>
        <dbReference type="Proteomes" id="UP000030324"/>
    </source>
</evidence>
<dbReference type="RefSeq" id="YP_009152148.1">
    <property type="nucleotide sequence ID" value="NC_027381.1"/>
</dbReference>
<reference evidence="2 3" key="1">
    <citation type="journal article" date="2015" name="Genome Announc.">
        <title>Complete Genome Sequence of Enterotoxigenic Escherichia coli N4-Like Podophage Pollock.</title>
        <authorList>
            <person name="Patel R.S."/>
            <person name="Lessor L.E."/>
            <person name="Hernandez A.C."/>
            <person name="Kuty Everett G.F."/>
        </authorList>
    </citation>
    <scope>NUCLEOTIDE SEQUENCE [LARGE SCALE GENOMIC DNA]</scope>
</reference>
<proteinExistence type="predicted"/>
<dbReference type="GeneID" id="24724584"/>
<organism evidence="2 3">
    <name type="scientific">Escherichia phage Pollock</name>
    <dbReference type="NCBI Taxonomy" id="1540097"/>
    <lineage>
        <taxon>Viruses</taxon>
        <taxon>Duplodnaviria</taxon>
        <taxon>Heunggongvirae</taxon>
        <taxon>Uroviricota</taxon>
        <taxon>Caudoviricetes</taxon>
        <taxon>Schitoviridae</taxon>
        <taxon>Humphriesvirinae</taxon>
        <taxon>Pollockvirus</taxon>
        <taxon>Pollockvirus pollock</taxon>
    </lineage>
</organism>
<gene>
    <name evidence="2" type="ORF">CPT_Pollock47</name>
</gene>
<accession>A0A0A0YQY4</accession>
<dbReference type="InterPro" id="IPR045958">
    <property type="entry name" value="DUF6378"/>
</dbReference>
<evidence type="ECO:0000313" key="2">
    <source>
        <dbReference type="EMBL" id="AIX12406.1"/>
    </source>
</evidence>
<protein>
    <recommendedName>
        <fullName evidence="1">DUF6378 domain-containing protein</fullName>
    </recommendedName>
</protein>
<sequence>MNILQSPIDNAPAILQEASRCIAARAHERDKESERSMSRCVAAFNAMYDLNLTEEQGWMFMVFLKAARASGGAFKLDDYVDGSAYFALAGEAAIPHPQMKLSLSTSELVKKHMEHFGIPASKEQI</sequence>
<dbReference type="Pfam" id="PF19905">
    <property type="entry name" value="DUF6378"/>
    <property type="match status" value="1"/>
</dbReference>
<dbReference type="EMBL" id="KM236242">
    <property type="protein sequence ID" value="AIX12406.1"/>
    <property type="molecule type" value="Genomic_DNA"/>
</dbReference>
<feature type="domain" description="DUF6378" evidence="1">
    <location>
        <begin position="14"/>
        <end position="92"/>
    </location>
</feature>
<evidence type="ECO:0000259" key="1">
    <source>
        <dbReference type="Pfam" id="PF19905"/>
    </source>
</evidence>
<keyword evidence="3" id="KW-1185">Reference proteome</keyword>
<dbReference type="OrthoDB" id="18822at10239"/>
<dbReference type="KEGG" id="vg:24724584"/>